<dbReference type="Pfam" id="PF13440">
    <property type="entry name" value="Polysacc_synt_3"/>
    <property type="match status" value="1"/>
</dbReference>
<comment type="subcellular location">
    <subcellularLocation>
        <location evidence="1">Cell membrane</location>
        <topology evidence="1">Multi-pass membrane protein</topology>
    </subcellularLocation>
</comment>
<feature type="transmembrane region" description="Helical" evidence="7">
    <location>
        <begin position="415"/>
        <end position="434"/>
    </location>
</feature>
<feature type="transmembrane region" description="Helical" evidence="7">
    <location>
        <begin position="171"/>
        <end position="194"/>
    </location>
</feature>
<feature type="transmembrane region" description="Helical" evidence="7">
    <location>
        <begin position="44"/>
        <end position="68"/>
    </location>
</feature>
<gene>
    <name evidence="8" type="ORF">SAMN04488494_2069</name>
</gene>
<dbReference type="OrthoDB" id="9770347at2"/>
<name>A0A1M7JHS3_XYLRU</name>
<feature type="transmembrane region" description="Helical" evidence="7">
    <location>
        <begin position="215"/>
        <end position="237"/>
    </location>
</feature>
<feature type="transmembrane region" description="Helical" evidence="7">
    <location>
        <begin position="322"/>
        <end position="349"/>
    </location>
</feature>
<feature type="transmembrane region" description="Helical" evidence="7">
    <location>
        <begin position="440"/>
        <end position="457"/>
    </location>
</feature>
<evidence type="ECO:0000256" key="6">
    <source>
        <dbReference type="ARBA" id="ARBA00023136"/>
    </source>
</evidence>
<keyword evidence="5 7" id="KW-1133">Transmembrane helix</keyword>
<feature type="transmembrane region" description="Helical" evidence="7">
    <location>
        <begin position="369"/>
        <end position="395"/>
    </location>
</feature>
<evidence type="ECO:0000256" key="3">
    <source>
        <dbReference type="ARBA" id="ARBA00022475"/>
    </source>
</evidence>
<comment type="similarity">
    <text evidence="2">Belongs to the polysaccharide synthase family.</text>
</comment>
<dbReference type="PANTHER" id="PTHR30250:SF10">
    <property type="entry name" value="LIPOPOLYSACCHARIDE BIOSYNTHESIS PROTEIN WZXC"/>
    <property type="match status" value="1"/>
</dbReference>
<dbReference type="RefSeq" id="WP_073045125.1">
    <property type="nucleotide sequence ID" value="NZ_FOLF01000014.1"/>
</dbReference>
<feature type="transmembrane region" description="Helical" evidence="7">
    <location>
        <begin position="80"/>
        <end position="103"/>
    </location>
</feature>
<evidence type="ECO:0000256" key="4">
    <source>
        <dbReference type="ARBA" id="ARBA00022692"/>
    </source>
</evidence>
<evidence type="ECO:0000256" key="7">
    <source>
        <dbReference type="SAM" id="Phobius"/>
    </source>
</evidence>
<feature type="transmembrane region" description="Helical" evidence="7">
    <location>
        <begin position="294"/>
        <end position="315"/>
    </location>
</feature>
<evidence type="ECO:0000313" key="8">
    <source>
        <dbReference type="EMBL" id="SHM52582.1"/>
    </source>
</evidence>
<evidence type="ECO:0000313" key="9">
    <source>
        <dbReference type="Proteomes" id="UP000184280"/>
    </source>
</evidence>
<dbReference type="Proteomes" id="UP000184280">
    <property type="component" value="Unassembled WGS sequence"/>
</dbReference>
<evidence type="ECO:0000256" key="2">
    <source>
        <dbReference type="ARBA" id="ARBA00007430"/>
    </source>
</evidence>
<dbReference type="EMBL" id="FRCJ01000004">
    <property type="protein sequence ID" value="SHM52582.1"/>
    <property type="molecule type" value="Genomic_DNA"/>
</dbReference>
<organism evidence="8 9">
    <name type="scientific">Xylanibacter ruminicola</name>
    <name type="common">Prevotella ruminicola</name>
    <dbReference type="NCBI Taxonomy" id="839"/>
    <lineage>
        <taxon>Bacteria</taxon>
        <taxon>Pseudomonadati</taxon>
        <taxon>Bacteroidota</taxon>
        <taxon>Bacteroidia</taxon>
        <taxon>Bacteroidales</taxon>
        <taxon>Prevotellaceae</taxon>
        <taxon>Xylanibacter</taxon>
    </lineage>
</organism>
<evidence type="ECO:0000256" key="5">
    <source>
        <dbReference type="ARBA" id="ARBA00022989"/>
    </source>
</evidence>
<reference evidence="8 9" key="1">
    <citation type="submission" date="2016-11" db="EMBL/GenBank/DDBJ databases">
        <authorList>
            <person name="Jaros S."/>
            <person name="Januszkiewicz K."/>
            <person name="Wedrychowicz H."/>
        </authorList>
    </citation>
    <scope>NUCLEOTIDE SEQUENCE [LARGE SCALE GENOMIC DNA]</scope>
    <source>
        <strain evidence="8 9">BPI-34</strain>
    </source>
</reference>
<feature type="transmembrane region" description="Helical" evidence="7">
    <location>
        <begin position="145"/>
        <end position="165"/>
    </location>
</feature>
<keyword evidence="6 7" id="KW-0472">Membrane</keyword>
<dbReference type="GO" id="GO:0005886">
    <property type="term" value="C:plasma membrane"/>
    <property type="evidence" value="ECO:0007669"/>
    <property type="project" value="UniProtKB-SubCell"/>
</dbReference>
<feature type="transmembrane region" description="Helical" evidence="7">
    <location>
        <begin position="115"/>
        <end position="136"/>
    </location>
</feature>
<dbReference type="CDD" id="cd13127">
    <property type="entry name" value="MATE_tuaB_like"/>
    <property type="match status" value="1"/>
</dbReference>
<keyword evidence="4 7" id="KW-0812">Transmembrane</keyword>
<feature type="transmembrane region" description="Helical" evidence="7">
    <location>
        <begin position="21"/>
        <end position="38"/>
    </location>
</feature>
<dbReference type="AlphaFoldDB" id="A0A1M7JHS3"/>
<accession>A0A1M7JHS3</accession>
<protein>
    <submittedName>
        <fullName evidence="8">Membrane protein involved in the export of O-antigen and teichoic acid</fullName>
    </submittedName>
</protein>
<evidence type="ECO:0000256" key="1">
    <source>
        <dbReference type="ARBA" id="ARBA00004651"/>
    </source>
</evidence>
<dbReference type="PANTHER" id="PTHR30250">
    <property type="entry name" value="PST FAMILY PREDICTED COLANIC ACID TRANSPORTER"/>
    <property type="match status" value="1"/>
</dbReference>
<dbReference type="InterPro" id="IPR050833">
    <property type="entry name" value="Poly_Biosynth_Transport"/>
</dbReference>
<proteinExistence type="inferred from homology"/>
<keyword evidence="3" id="KW-1003">Cell membrane</keyword>
<sequence length="483" mass="54636">MAFGKKTVFMSFIWKLLERSSVQVVSFIVTIILARLLTPDDYGSIAIVMVFVNLATVFVEGGLNTALIQKKDSDEKDFSTIFLFSFAVSVIIYTILFFSAPFVARFYSKPILQPVLRAISVILIAFSLSSVQKAYLMKKMLFKELFYSNLGGLVLSAGVGIYMAYAGYGIWALVAQQVTTAFAGVIIMWFVVNWRPMLVFSKERFVKLFNFGWKVFMTNLTISLFTDIRSLIIGRVFNASSLAYFDRGKQFPYLIMDNVNSSIQSVMFPVLSDTQDKLGEVKALMKRTTSVSSYVILPLLMGLLVAAKPLTLFLLTEKWIEIVPFIQIFCIANMLMPIQSVNLVAIRALGYSGVLLKLELIKKVLEVAILIATVFISVKAIAWGVVIYNLICIIINLYPSKKYLGYGIKEQMQDFLPSLYLSVAMGAVIYWIQLLPISNIMILIFQFVAGFLIYWMISNMFKINSYTYILELAKSRISKFKQK</sequence>